<gene>
    <name evidence="3" type="ORF">WN71_020400</name>
</gene>
<dbReference type="InterPro" id="IPR012338">
    <property type="entry name" value="Beta-lactam/transpept-like"/>
</dbReference>
<evidence type="ECO:0000313" key="3">
    <source>
        <dbReference type="EMBL" id="OIJ66031.1"/>
    </source>
</evidence>
<proteinExistence type="predicted"/>
<dbReference type="EMBL" id="LAVA02000046">
    <property type="protein sequence ID" value="OIJ66031.1"/>
    <property type="molecule type" value="Genomic_DNA"/>
</dbReference>
<accession>A0A1J4NUB5</accession>
<dbReference type="PANTHER" id="PTHR30627:SF24">
    <property type="entry name" value="PENICILLIN-BINDING PROTEIN 4B"/>
    <property type="match status" value="1"/>
</dbReference>
<evidence type="ECO:0000256" key="1">
    <source>
        <dbReference type="SAM" id="Phobius"/>
    </source>
</evidence>
<dbReference type="Proteomes" id="UP000034196">
    <property type="component" value="Unassembled WGS sequence"/>
</dbReference>
<dbReference type="Gene3D" id="3.40.710.10">
    <property type="entry name" value="DD-peptidase/beta-lactamase superfamily"/>
    <property type="match status" value="1"/>
</dbReference>
<evidence type="ECO:0000259" key="2">
    <source>
        <dbReference type="Pfam" id="PF00905"/>
    </source>
</evidence>
<keyword evidence="1" id="KW-1133">Transmembrane helix</keyword>
<name>A0A1J4NUB5_9ACTN</name>
<protein>
    <recommendedName>
        <fullName evidence="2">Penicillin-binding protein transpeptidase domain-containing protein</fullName>
    </recommendedName>
</protein>
<feature type="transmembrane region" description="Helical" evidence="1">
    <location>
        <begin position="16"/>
        <end position="36"/>
    </location>
</feature>
<sequence>MTGGGQQATRPVRGRWRLIGVALAVVAALTAAPLLITQMLTDSHGSTASRGTSTPTAATFDAKVQQAATKAMSGRKGSVVALDPATGRILAVAGKSSATTTPSPSPLPAGLNRQALEGATRTTYPPGAVFELVTVAAALESDLYGSVDQATGTPNPWIIPSTTVKMQDHNNNCENASLRLAMRYRCNSVFGKAAVDLGAEALRKQAELFGFNAPLLTTPLLATSARFPTGTTGAQTALCGVGQFDVTASPLQLAVIAAAIANNGTLLRPYVLTQGNDAARKGKRVMSAATAAGLKALMTDSVQAGSASSAAISGVHVGASTGTFQSLGEDTGSGDNGIIKDGNPGTWLVSYAADDRPRVAVAVLLDDDDRDGAGTIAKTIMQAALH</sequence>
<dbReference type="STRING" id="1428628.WN71_020400"/>
<dbReference type="PANTHER" id="PTHR30627">
    <property type="entry name" value="PEPTIDOGLYCAN D,D-TRANSPEPTIDASE"/>
    <property type="match status" value="1"/>
</dbReference>
<evidence type="ECO:0000313" key="4">
    <source>
        <dbReference type="Proteomes" id="UP000034196"/>
    </source>
</evidence>
<dbReference type="GO" id="GO:0005886">
    <property type="term" value="C:plasma membrane"/>
    <property type="evidence" value="ECO:0007669"/>
    <property type="project" value="TreeGrafter"/>
</dbReference>
<comment type="caution">
    <text evidence="3">The sequence shown here is derived from an EMBL/GenBank/DDBJ whole genome shotgun (WGS) entry which is preliminary data.</text>
</comment>
<feature type="domain" description="Penicillin-binding protein transpeptidase" evidence="2">
    <location>
        <begin position="77"/>
        <end position="384"/>
    </location>
</feature>
<dbReference type="GO" id="GO:0071972">
    <property type="term" value="F:peptidoglycan L,D-transpeptidase activity"/>
    <property type="evidence" value="ECO:0007669"/>
    <property type="project" value="TreeGrafter"/>
</dbReference>
<dbReference type="InterPro" id="IPR001460">
    <property type="entry name" value="PCN-bd_Tpept"/>
</dbReference>
<organism evidence="3 4">
    <name type="scientific">Streptomyces mangrovisoli</name>
    <dbReference type="NCBI Taxonomy" id="1428628"/>
    <lineage>
        <taxon>Bacteria</taxon>
        <taxon>Bacillati</taxon>
        <taxon>Actinomycetota</taxon>
        <taxon>Actinomycetes</taxon>
        <taxon>Kitasatosporales</taxon>
        <taxon>Streptomycetaceae</taxon>
        <taxon>Streptomyces</taxon>
    </lineage>
</organism>
<dbReference type="SUPFAM" id="SSF56601">
    <property type="entry name" value="beta-lactamase/transpeptidase-like"/>
    <property type="match status" value="1"/>
</dbReference>
<dbReference type="Gene3D" id="3.90.1310.10">
    <property type="entry name" value="Penicillin-binding protein 2a (Domain 2)"/>
    <property type="match status" value="1"/>
</dbReference>
<keyword evidence="1" id="KW-0472">Membrane</keyword>
<keyword evidence="1" id="KW-0812">Transmembrane</keyword>
<dbReference type="GO" id="GO:0071555">
    <property type="term" value="P:cell wall organization"/>
    <property type="evidence" value="ECO:0007669"/>
    <property type="project" value="TreeGrafter"/>
</dbReference>
<reference evidence="3" key="1">
    <citation type="submission" date="2016-10" db="EMBL/GenBank/DDBJ databases">
        <title>Genome sequence of Streptomyces mangrovisoli MUSC 149.</title>
        <authorList>
            <person name="Lee L.-H."/>
            <person name="Ser H.-L."/>
        </authorList>
    </citation>
    <scope>NUCLEOTIDE SEQUENCE [LARGE SCALE GENOMIC DNA]</scope>
    <source>
        <strain evidence="3">MUSC 149</strain>
    </source>
</reference>
<dbReference type="GO" id="GO:0008658">
    <property type="term" value="F:penicillin binding"/>
    <property type="evidence" value="ECO:0007669"/>
    <property type="project" value="InterPro"/>
</dbReference>
<dbReference type="InterPro" id="IPR050515">
    <property type="entry name" value="Beta-lactam/transpept"/>
</dbReference>
<keyword evidence="4" id="KW-1185">Reference proteome</keyword>
<dbReference type="Pfam" id="PF00905">
    <property type="entry name" value="Transpeptidase"/>
    <property type="match status" value="1"/>
</dbReference>
<dbReference type="AlphaFoldDB" id="A0A1J4NUB5"/>